<dbReference type="PANTHER" id="PTHR47763">
    <property type="entry name" value="ALPHA-PROTEIN KINASE VWKA"/>
    <property type="match status" value="1"/>
</dbReference>
<feature type="region of interest" description="Disordered" evidence="1">
    <location>
        <begin position="1"/>
        <end position="30"/>
    </location>
</feature>
<dbReference type="EMBL" id="KN831775">
    <property type="protein sequence ID" value="KIM43735.1"/>
    <property type="molecule type" value="Genomic_DNA"/>
</dbReference>
<protein>
    <recommendedName>
        <fullName evidence="2">VWFA domain-containing protein</fullName>
    </recommendedName>
</protein>
<name>A0A0C3C4E8_HEBCY</name>
<evidence type="ECO:0000313" key="4">
    <source>
        <dbReference type="Proteomes" id="UP000053424"/>
    </source>
</evidence>
<dbReference type="PANTHER" id="PTHR47763:SF1">
    <property type="entry name" value="DUF659 DOMAIN-CONTAINING PROTEIN"/>
    <property type="match status" value="1"/>
</dbReference>
<gene>
    <name evidence="3" type="ORF">M413DRAFT_26047</name>
</gene>
<dbReference type="Gene3D" id="3.40.50.410">
    <property type="entry name" value="von Willebrand factor, type A domain"/>
    <property type="match status" value="1"/>
</dbReference>
<dbReference type="Proteomes" id="UP000053424">
    <property type="component" value="Unassembled WGS sequence"/>
</dbReference>
<dbReference type="InterPro" id="IPR052969">
    <property type="entry name" value="Thr-specific_kinase-like"/>
</dbReference>
<evidence type="ECO:0000259" key="2">
    <source>
        <dbReference type="Pfam" id="PF00092"/>
    </source>
</evidence>
<feature type="domain" description="VWFA" evidence="2">
    <location>
        <begin position="73"/>
        <end position="218"/>
    </location>
</feature>
<reference evidence="3 4" key="1">
    <citation type="submission" date="2014-04" db="EMBL/GenBank/DDBJ databases">
        <authorList>
            <consortium name="DOE Joint Genome Institute"/>
            <person name="Kuo A."/>
            <person name="Gay G."/>
            <person name="Dore J."/>
            <person name="Kohler A."/>
            <person name="Nagy L.G."/>
            <person name="Floudas D."/>
            <person name="Copeland A."/>
            <person name="Barry K.W."/>
            <person name="Cichocki N."/>
            <person name="Veneault-Fourrey C."/>
            <person name="LaButti K."/>
            <person name="Lindquist E.A."/>
            <person name="Lipzen A."/>
            <person name="Lundell T."/>
            <person name="Morin E."/>
            <person name="Murat C."/>
            <person name="Sun H."/>
            <person name="Tunlid A."/>
            <person name="Henrissat B."/>
            <person name="Grigoriev I.V."/>
            <person name="Hibbett D.S."/>
            <person name="Martin F."/>
            <person name="Nordberg H.P."/>
            <person name="Cantor M.N."/>
            <person name="Hua S.X."/>
        </authorList>
    </citation>
    <scope>NUCLEOTIDE SEQUENCE [LARGE SCALE GENOMIC DNA]</scope>
    <source>
        <strain evidence="4">h7</strain>
    </source>
</reference>
<dbReference type="AlphaFoldDB" id="A0A0C3C4E8"/>
<proteinExistence type="predicted"/>
<dbReference type="STRING" id="686832.A0A0C3C4E8"/>
<dbReference type="Pfam" id="PF00092">
    <property type="entry name" value="VWA"/>
    <property type="match status" value="1"/>
</dbReference>
<dbReference type="SUPFAM" id="SSF53300">
    <property type="entry name" value="vWA-like"/>
    <property type="match status" value="1"/>
</dbReference>
<keyword evidence="4" id="KW-1185">Reference proteome</keyword>
<sequence>MVSFTLFSRRKAEDTTQQTPKIEPQDGAAGGNKMFRCPLLARHNRQSRALYQFRNEGYQNYLPENRRYRKTANITPENIRFGLIAFRDHPPQDKTYVTKNFGFTSKISTMEKNLKSLKASGGGDGPEAQTAALAEALNMKWEENAAKMVVLITDAPPHGIGEDDDGFDSSPDQNDPLEIARQMAEHGITLFVVACEPELSAYNNAVDFYTALTEITSGKLFPLTLADRLGDYIAGTAIETIETEKLISEYSKDVVENVYGQSRPIEEVMDDVHAKLQGRNHQMCSMTVENPYRQSNTAETNVARWKSSNKVVDGRYAVSSVSIPDTSSLWTCHLIVAPAFLAQIDGPRMQQEYASGSKAPELTFGKSSVDYAQAKRVVMQSVMRSSKVTSSVAARLATPHDQQQATLLSLFARYSINNDNCPIYKHKGTQLKQNFCVRSNMIVDVPLKQDIRTCYEQRQGLYQLQARHISQGYLADAQCRTKLERFPGLCNDQGWLDNVDWHRDRIIGVVDKFDEADCGRTTQILPKTTPHFHPDRTKRLRDQVACGESIKLKHAFDFVLKPCTCEKLLTYRKIGRLDVNVDTRHKRFIGVQIAKKIKAAYEAYLKQCQEKGT</sequence>
<dbReference type="HOGENOM" id="CLU_445527_0_0_1"/>
<dbReference type="GO" id="GO:0005737">
    <property type="term" value="C:cytoplasm"/>
    <property type="evidence" value="ECO:0007669"/>
    <property type="project" value="TreeGrafter"/>
</dbReference>
<accession>A0A0C3C4E8</accession>
<dbReference type="OrthoDB" id="301415at2759"/>
<reference evidence="4" key="2">
    <citation type="submission" date="2015-01" db="EMBL/GenBank/DDBJ databases">
        <title>Evolutionary Origins and Diversification of the Mycorrhizal Mutualists.</title>
        <authorList>
            <consortium name="DOE Joint Genome Institute"/>
            <consortium name="Mycorrhizal Genomics Consortium"/>
            <person name="Kohler A."/>
            <person name="Kuo A."/>
            <person name="Nagy L.G."/>
            <person name="Floudas D."/>
            <person name="Copeland A."/>
            <person name="Barry K.W."/>
            <person name="Cichocki N."/>
            <person name="Veneault-Fourrey C."/>
            <person name="LaButti K."/>
            <person name="Lindquist E.A."/>
            <person name="Lipzen A."/>
            <person name="Lundell T."/>
            <person name="Morin E."/>
            <person name="Murat C."/>
            <person name="Riley R."/>
            <person name="Ohm R."/>
            <person name="Sun H."/>
            <person name="Tunlid A."/>
            <person name="Henrissat B."/>
            <person name="Grigoriev I.V."/>
            <person name="Hibbett D.S."/>
            <person name="Martin F."/>
        </authorList>
    </citation>
    <scope>NUCLEOTIDE SEQUENCE [LARGE SCALE GENOMIC DNA]</scope>
    <source>
        <strain evidence="4">h7</strain>
    </source>
</reference>
<dbReference type="InterPro" id="IPR036465">
    <property type="entry name" value="vWFA_dom_sf"/>
</dbReference>
<evidence type="ECO:0000313" key="3">
    <source>
        <dbReference type="EMBL" id="KIM43735.1"/>
    </source>
</evidence>
<evidence type="ECO:0000256" key="1">
    <source>
        <dbReference type="SAM" id="MobiDB-lite"/>
    </source>
</evidence>
<dbReference type="CDD" id="cd00198">
    <property type="entry name" value="vWFA"/>
    <property type="match status" value="1"/>
</dbReference>
<organism evidence="3 4">
    <name type="scientific">Hebeloma cylindrosporum</name>
    <dbReference type="NCBI Taxonomy" id="76867"/>
    <lineage>
        <taxon>Eukaryota</taxon>
        <taxon>Fungi</taxon>
        <taxon>Dikarya</taxon>
        <taxon>Basidiomycota</taxon>
        <taxon>Agaricomycotina</taxon>
        <taxon>Agaricomycetes</taxon>
        <taxon>Agaricomycetidae</taxon>
        <taxon>Agaricales</taxon>
        <taxon>Agaricineae</taxon>
        <taxon>Hymenogastraceae</taxon>
        <taxon>Hebeloma</taxon>
    </lineage>
</organism>
<dbReference type="InterPro" id="IPR002035">
    <property type="entry name" value="VWF_A"/>
</dbReference>
<dbReference type="GO" id="GO:0004674">
    <property type="term" value="F:protein serine/threonine kinase activity"/>
    <property type="evidence" value="ECO:0007669"/>
    <property type="project" value="TreeGrafter"/>
</dbReference>